<dbReference type="InterPro" id="IPR001041">
    <property type="entry name" value="2Fe-2S_ferredoxin-type"/>
</dbReference>
<keyword evidence="11" id="KW-1185">Reference proteome</keyword>
<dbReference type="GO" id="GO:0046872">
    <property type="term" value="F:metal ion binding"/>
    <property type="evidence" value="ECO:0007669"/>
    <property type="project" value="UniProtKB-KW"/>
</dbReference>
<dbReference type="Pfam" id="PF00111">
    <property type="entry name" value="Fer2"/>
    <property type="match status" value="1"/>
</dbReference>
<dbReference type="PROSITE" id="PS51384">
    <property type="entry name" value="FAD_FR"/>
    <property type="match status" value="1"/>
</dbReference>
<keyword evidence="2" id="KW-0285">Flavoprotein</keyword>
<keyword evidence="7" id="KW-0411">Iron-sulfur</keyword>
<dbReference type="InterPro" id="IPR017927">
    <property type="entry name" value="FAD-bd_FR_type"/>
</dbReference>
<dbReference type="PRINTS" id="PR00409">
    <property type="entry name" value="PHDIOXRDTASE"/>
</dbReference>
<evidence type="ECO:0000256" key="6">
    <source>
        <dbReference type="ARBA" id="ARBA00023004"/>
    </source>
</evidence>
<dbReference type="Gene3D" id="3.10.20.30">
    <property type="match status" value="1"/>
</dbReference>
<evidence type="ECO:0000259" key="9">
    <source>
        <dbReference type="PROSITE" id="PS51384"/>
    </source>
</evidence>
<dbReference type="RefSeq" id="WP_189139668.1">
    <property type="nucleotide sequence ID" value="NZ_BMNK01000005.1"/>
</dbReference>
<feature type="domain" description="2Fe-2S ferredoxin-type" evidence="8">
    <location>
        <begin position="227"/>
        <end position="312"/>
    </location>
</feature>
<reference evidence="10" key="2">
    <citation type="submission" date="2020-09" db="EMBL/GenBank/DDBJ databases">
        <authorList>
            <person name="Sun Q."/>
            <person name="Zhou Y."/>
        </authorList>
    </citation>
    <scope>NUCLEOTIDE SEQUENCE</scope>
    <source>
        <strain evidence="10">CGMCC 4.7430</strain>
    </source>
</reference>
<proteinExistence type="predicted"/>
<dbReference type="SUPFAM" id="SSF63380">
    <property type="entry name" value="Riboflavin synthase domain-like"/>
    <property type="match status" value="1"/>
</dbReference>
<dbReference type="CDD" id="cd00207">
    <property type="entry name" value="fer2"/>
    <property type="match status" value="1"/>
</dbReference>
<keyword evidence="3" id="KW-0001">2Fe-2S</keyword>
<evidence type="ECO:0000256" key="2">
    <source>
        <dbReference type="ARBA" id="ARBA00022630"/>
    </source>
</evidence>
<dbReference type="InterPro" id="IPR036010">
    <property type="entry name" value="2Fe-2S_ferredoxin-like_sf"/>
</dbReference>
<dbReference type="EMBL" id="BMNK01000005">
    <property type="protein sequence ID" value="GGP07390.1"/>
    <property type="molecule type" value="Genomic_DNA"/>
</dbReference>
<evidence type="ECO:0000259" key="8">
    <source>
        <dbReference type="PROSITE" id="PS51085"/>
    </source>
</evidence>
<accession>A0A918E623</accession>
<gene>
    <name evidence="10" type="ORF">GCM10012278_34970</name>
</gene>
<dbReference type="GO" id="GO:0051537">
    <property type="term" value="F:2 iron, 2 sulfur cluster binding"/>
    <property type="evidence" value="ECO:0007669"/>
    <property type="project" value="UniProtKB-KW"/>
</dbReference>
<evidence type="ECO:0000256" key="1">
    <source>
        <dbReference type="ARBA" id="ARBA00001974"/>
    </source>
</evidence>
<dbReference type="Proteomes" id="UP000660745">
    <property type="component" value="Unassembled WGS sequence"/>
</dbReference>
<dbReference type="Pfam" id="PF00175">
    <property type="entry name" value="NAD_binding_1"/>
    <property type="match status" value="1"/>
</dbReference>
<dbReference type="PANTHER" id="PTHR47354:SF1">
    <property type="entry name" value="CARNITINE MONOOXYGENASE REDUCTASE SUBUNIT"/>
    <property type="match status" value="1"/>
</dbReference>
<protein>
    <submittedName>
        <fullName evidence="10">Ferredoxin</fullName>
    </submittedName>
</protein>
<organism evidence="10 11">
    <name type="scientific">Nonomuraea glycinis</name>
    <dbReference type="NCBI Taxonomy" id="2047744"/>
    <lineage>
        <taxon>Bacteria</taxon>
        <taxon>Bacillati</taxon>
        <taxon>Actinomycetota</taxon>
        <taxon>Actinomycetes</taxon>
        <taxon>Streptosporangiales</taxon>
        <taxon>Streptosporangiaceae</taxon>
        <taxon>Nonomuraea</taxon>
    </lineage>
</organism>
<dbReference type="InterPro" id="IPR039261">
    <property type="entry name" value="FNR_nucleotide-bd"/>
</dbReference>
<dbReference type="InterPro" id="IPR050415">
    <property type="entry name" value="MRET"/>
</dbReference>
<sequence length="312" mass="32969">MSFELVVRSRARAAEGVVVLDLRDPSGAALPAWAPGAHIDLVLPGDLVRQYSLCGDPADRLTWRIAVLREPAGRGGSALAHELRPGATVEVRGPRNHFPLQPAARYLFVAGGIGITPILPMIAAADAAGAEWRLLYGGRTAASMAFARELRAAHGDRVDLRPQDEHGLLDLESLLARGTPDTLVYCCGPAPLLDAVEKRCAERPPGTLHVERFTPKDAGEPLLAGSFEVELAVTGITCTVPPGRSILDVLEAAGVQVLTSCREGTCGTCETDVLAGTVDHRDSLLTPEEQAAGDTMLICVSRAACPKLVLDL</sequence>
<evidence type="ECO:0000256" key="5">
    <source>
        <dbReference type="ARBA" id="ARBA00023002"/>
    </source>
</evidence>
<evidence type="ECO:0000256" key="4">
    <source>
        <dbReference type="ARBA" id="ARBA00022723"/>
    </source>
</evidence>
<dbReference type="PROSITE" id="PS51085">
    <property type="entry name" value="2FE2S_FER_2"/>
    <property type="match status" value="1"/>
</dbReference>
<dbReference type="InterPro" id="IPR001433">
    <property type="entry name" value="OxRdtase_FAD/NAD-bd"/>
</dbReference>
<dbReference type="AlphaFoldDB" id="A0A918E623"/>
<dbReference type="CDD" id="cd06185">
    <property type="entry name" value="PDR_like"/>
    <property type="match status" value="1"/>
</dbReference>
<comment type="caution">
    <text evidence="10">The sequence shown here is derived from an EMBL/GenBank/DDBJ whole genome shotgun (WGS) entry which is preliminary data.</text>
</comment>
<dbReference type="GO" id="GO:0016491">
    <property type="term" value="F:oxidoreductase activity"/>
    <property type="evidence" value="ECO:0007669"/>
    <property type="project" value="UniProtKB-KW"/>
</dbReference>
<keyword evidence="5" id="KW-0560">Oxidoreductase</keyword>
<keyword evidence="6" id="KW-0408">Iron</keyword>
<evidence type="ECO:0000313" key="11">
    <source>
        <dbReference type="Proteomes" id="UP000660745"/>
    </source>
</evidence>
<evidence type="ECO:0000256" key="3">
    <source>
        <dbReference type="ARBA" id="ARBA00022714"/>
    </source>
</evidence>
<evidence type="ECO:0000313" key="10">
    <source>
        <dbReference type="EMBL" id="GGP07390.1"/>
    </source>
</evidence>
<dbReference type="Gene3D" id="2.40.30.10">
    <property type="entry name" value="Translation factors"/>
    <property type="match status" value="1"/>
</dbReference>
<dbReference type="PROSITE" id="PS00197">
    <property type="entry name" value="2FE2S_FER_1"/>
    <property type="match status" value="1"/>
</dbReference>
<dbReference type="SUPFAM" id="SSF54292">
    <property type="entry name" value="2Fe-2S ferredoxin-like"/>
    <property type="match status" value="1"/>
</dbReference>
<dbReference type="InterPro" id="IPR012675">
    <property type="entry name" value="Beta-grasp_dom_sf"/>
</dbReference>
<feature type="domain" description="FAD-binding FR-type" evidence="9">
    <location>
        <begin position="1"/>
        <end position="101"/>
    </location>
</feature>
<evidence type="ECO:0000256" key="7">
    <source>
        <dbReference type="ARBA" id="ARBA00023014"/>
    </source>
</evidence>
<dbReference type="SUPFAM" id="SSF52343">
    <property type="entry name" value="Ferredoxin reductase-like, C-terminal NADP-linked domain"/>
    <property type="match status" value="1"/>
</dbReference>
<dbReference type="InterPro" id="IPR017938">
    <property type="entry name" value="Riboflavin_synthase-like_b-brl"/>
</dbReference>
<reference evidence="10" key="1">
    <citation type="journal article" date="2014" name="Int. J. Syst. Evol. Microbiol.">
        <title>Complete genome sequence of Corynebacterium casei LMG S-19264T (=DSM 44701T), isolated from a smear-ripened cheese.</title>
        <authorList>
            <consortium name="US DOE Joint Genome Institute (JGI-PGF)"/>
            <person name="Walter F."/>
            <person name="Albersmeier A."/>
            <person name="Kalinowski J."/>
            <person name="Ruckert C."/>
        </authorList>
    </citation>
    <scope>NUCLEOTIDE SEQUENCE</scope>
    <source>
        <strain evidence="10">CGMCC 4.7430</strain>
    </source>
</reference>
<dbReference type="Gene3D" id="3.40.50.80">
    <property type="entry name" value="Nucleotide-binding domain of ferredoxin-NADP reductase (FNR) module"/>
    <property type="match status" value="1"/>
</dbReference>
<keyword evidence="4" id="KW-0479">Metal-binding</keyword>
<dbReference type="InterPro" id="IPR006058">
    <property type="entry name" value="2Fe2S_fd_BS"/>
</dbReference>
<comment type="cofactor">
    <cofactor evidence="1">
        <name>FAD</name>
        <dbReference type="ChEBI" id="CHEBI:57692"/>
    </cofactor>
</comment>
<dbReference type="PANTHER" id="PTHR47354">
    <property type="entry name" value="NADH OXIDOREDUCTASE HCR"/>
    <property type="match status" value="1"/>
</dbReference>
<name>A0A918E623_9ACTN</name>